<dbReference type="InterPro" id="IPR027843">
    <property type="entry name" value="DUF4440"/>
</dbReference>
<name>A0AAW3ST20_9GAMM</name>
<sequence>MISEMQKLQALIVHYERQLHCPITRSQRVVIDKLLHHDFFEIGRSGMQFDKQQVIDALISETAEQPIQADNFELSVVDEKSVLLTYLSYKADENNIVSKTWRTSLWVRNADSQNPDDWQMRFHQGTPTASSGPNG</sequence>
<protein>
    <submittedName>
        <fullName evidence="3">Nuclear transport factor 2 family protein</fullName>
    </submittedName>
</protein>
<gene>
    <name evidence="3" type="ORF">H2Y57_08290</name>
</gene>
<evidence type="ECO:0000256" key="1">
    <source>
        <dbReference type="SAM" id="MobiDB-lite"/>
    </source>
</evidence>
<accession>A0AAW3ST20</accession>
<dbReference type="AlphaFoldDB" id="A0AAW3ST20"/>
<evidence type="ECO:0000313" key="4">
    <source>
        <dbReference type="Proteomes" id="UP000557749"/>
    </source>
</evidence>
<dbReference type="Gene3D" id="3.10.450.50">
    <property type="match status" value="1"/>
</dbReference>
<feature type="region of interest" description="Disordered" evidence="1">
    <location>
        <begin position="116"/>
        <end position="135"/>
    </location>
</feature>
<comment type="caution">
    <text evidence="3">The sequence shown here is derived from an EMBL/GenBank/DDBJ whole genome shotgun (WGS) entry which is preliminary data.</text>
</comment>
<proteinExistence type="predicted"/>
<dbReference type="SUPFAM" id="SSF54427">
    <property type="entry name" value="NTF2-like"/>
    <property type="match status" value="1"/>
</dbReference>
<evidence type="ECO:0000259" key="2">
    <source>
        <dbReference type="Pfam" id="PF14534"/>
    </source>
</evidence>
<feature type="compositionally biased region" description="Polar residues" evidence="1">
    <location>
        <begin position="125"/>
        <end position="135"/>
    </location>
</feature>
<dbReference type="Pfam" id="PF14534">
    <property type="entry name" value="DUF4440"/>
    <property type="match status" value="1"/>
</dbReference>
<feature type="domain" description="DUF4440" evidence="2">
    <location>
        <begin position="15"/>
        <end position="111"/>
    </location>
</feature>
<dbReference type="Proteomes" id="UP000557749">
    <property type="component" value="Unassembled WGS sequence"/>
</dbReference>
<organism evidence="3 4">
    <name type="scientific">Pectobacterium aroidearum</name>
    <dbReference type="NCBI Taxonomy" id="1201031"/>
    <lineage>
        <taxon>Bacteria</taxon>
        <taxon>Pseudomonadati</taxon>
        <taxon>Pseudomonadota</taxon>
        <taxon>Gammaproteobacteria</taxon>
        <taxon>Enterobacterales</taxon>
        <taxon>Pectobacteriaceae</taxon>
        <taxon>Pectobacterium</taxon>
    </lineage>
</organism>
<dbReference type="EMBL" id="JACERJ010000003">
    <property type="protein sequence ID" value="MBA5203680.1"/>
    <property type="molecule type" value="Genomic_DNA"/>
</dbReference>
<reference evidence="3 4" key="1">
    <citation type="submission" date="2020-07" db="EMBL/GenBank/DDBJ databases">
        <title>Characterization of Pectobacterium aroidearum strains causing soft rot on Amorphophallus konjac.</title>
        <authorList>
            <person name="Xie H."/>
        </authorList>
    </citation>
    <scope>NUCLEOTIDE SEQUENCE [LARGE SCALE GENOMIC DNA]</scope>
    <source>
        <strain evidence="3 4">MY7</strain>
    </source>
</reference>
<evidence type="ECO:0000313" key="3">
    <source>
        <dbReference type="EMBL" id="MBA5203680.1"/>
    </source>
</evidence>
<dbReference type="InterPro" id="IPR032710">
    <property type="entry name" value="NTF2-like_dom_sf"/>
</dbReference>